<proteinExistence type="predicted"/>
<sequence>MFKKTEEIRNVFGEESKTQKQKNEIIDSVISKKQIMKEQIIKSDVAVKKATPVLKTKDLDLIDINLEGDKKSTFYNIVTTNAGNIIEFKIAKILTFLEDNGFCRLKMPKGGYELIRIERRSIISFADNSDIMKVIKTKVLNEDNWG</sequence>
<dbReference type="RefSeq" id="WP_079666909.1">
    <property type="nucleotide sequence ID" value="NZ_FUYZ01000004.1"/>
</dbReference>
<evidence type="ECO:0000313" key="2">
    <source>
        <dbReference type="Proteomes" id="UP000191112"/>
    </source>
</evidence>
<reference evidence="1 2" key="1">
    <citation type="submission" date="2017-02" db="EMBL/GenBank/DDBJ databases">
        <authorList>
            <person name="Peterson S.W."/>
        </authorList>
    </citation>
    <scope>NUCLEOTIDE SEQUENCE [LARGE SCALE GENOMIC DNA]</scope>
    <source>
        <strain evidence="1 2">DSM 22323</strain>
    </source>
</reference>
<dbReference type="EMBL" id="FUYZ01000004">
    <property type="protein sequence ID" value="SKB88292.1"/>
    <property type="molecule type" value="Genomic_DNA"/>
</dbReference>
<dbReference type="Proteomes" id="UP000191112">
    <property type="component" value="Unassembled WGS sequence"/>
</dbReference>
<organism evidence="1 2">
    <name type="scientific">Soonwooa buanensis</name>
    <dbReference type="NCBI Taxonomy" id="619805"/>
    <lineage>
        <taxon>Bacteria</taxon>
        <taxon>Pseudomonadati</taxon>
        <taxon>Bacteroidota</taxon>
        <taxon>Flavobacteriia</taxon>
        <taxon>Flavobacteriales</taxon>
        <taxon>Weeksellaceae</taxon>
        <taxon>Chryseobacterium group</taxon>
        <taxon>Soonwooa</taxon>
    </lineage>
</organism>
<protein>
    <submittedName>
        <fullName evidence="1">Uncharacterized protein</fullName>
    </submittedName>
</protein>
<keyword evidence="2" id="KW-1185">Reference proteome</keyword>
<dbReference type="STRING" id="619805.SAMN05660477_01671"/>
<dbReference type="OrthoDB" id="840343at2"/>
<gene>
    <name evidence="1" type="ORF">SAMN05660477_01671</name>
</gene>
<name>A0A1T5EWF5_9FLAO</name>
<dbReference type="AlphaFoldDB" id="A0A1T5EWF5"/>
<accession>A0A1T5EWF5</accession>
<evidence type="ECO:0000313" key="1">
    <source>
        <dbReference type="EMBL" id="SKB88292.1"/>
    </source>
</evidence>